<dbReference type="PANTHER" id="PTHR43649:SF33">
    <property type="entry name" value="POLYGALACTURONAN_RHAMNOGALACTURONAN-BINDING PROTEIN YTCQ"/>
    <property type="match status" value="1"/>
</dbReference>
<dbReference type="InterPro" id="IPR050490">
    <property type="entry name" value="Bact_solute-bd_prot1"/>
</dbReference>
<gene>
    <name evidence="8" type="ORF">D6C13_24125</name>
</gene>
<dbReference type="Gene3D" id="3.40.190.10">
    <property type="entry name" value="Periplasmic binding protein-like II"/>
    <property type="match status" value="1"/>
</dbReference>
<evidence type="ECO:0000256" key="5">
    <source>
        <dbReference type="ARBA" id="ARBA00023136"/>
    </source>
</evidence>
<name>A0A419N229_9GAMM</name>
<keyword evidence="5" id="KW-0472">Membrane</keyword>
<keyword evidence="9" id="KW-1185">Reference proteome</keyword>
<accession>A0A419N229</accession>
<keyword evidence="6" id="KW-0564">Palmitate</keyword>
<organism evidence="8 9">
    <name type="scientific">Rahnella woolbedingensis</name>
    <dbReference type="NCBI Taxonomy" id="1510574"/>
    <lineage>
        <taxon>Bacteria</taxon>
        <taxon>Pseudomonadati</taxon>
        <taxon>Pseudomonadota</taxon>
        <taxon>Gammaproteobacteria</taxon>
        <taxon>Enterobacterales</taxon>
        <taxon>Yersiniaceae</taxon>
        <taxon>Rahnella</taxon>
    </lineage>
</organism>
<proteinExistence type="inferred from homology"/>
<comment type="caution">
    <text evidence="8">The sequence shown here is derived from an EMBL/GenBank/DDBJ whole genome shotgun (WGS) entry which is preliminary data.</text>
</comment>
<dbReference type="OrthoDB" id="9808332at2"/>
<comment type="subcellular location">
    <subcellularLocation>
        <location evidence="1">Periplasm</location>
    </subcellularLocation>
</comment>
<keyword evidence="3" id="KW-1003">Cell membrane</keyword>
<dbReference type="AlphaFoldDB" id="A0A419N229"/>
<dbReference type="SUPFAM" id="SSF53850">
    <property type="entry name" value="Periplasmic binding protein-like II"/>
    <property type="match status" value="1"/>
</dbReference>
<protein>
    <submittedName>
        <fullName evidence="8">Sugar ABC transporter substrate-binding protein</fullName>
    </submittedName>
</protein>
<comment type="similarity">
    <text evidence="2">Belongs to the bacterial solute-binding protein 1 family.</text>
</comment>
<evidence type="ECO:0000256" key="3">
    <source>
        <dbReference type="ARBA" id="ARBA00022475"/>
    </source>
</evidence>
<dbReference type="Proteomes" id="UP000284908">
    <property type="component" value="Unassembled WGS sequence"/>
</dbReference>
<evidence type="ECO:0000313" key="9">
    <source>
        <dbReference type="Proteomes" id="UP000284908"/>
    </source>
</evidence>
<dbReference type="PANTHER" id="PTHR43649">
    <property type="entry name" value="ARABINOSE-BINDING PROTEIN-RELATED"/>
    <property type="match status" value="1"/>
</dbReference>
<dbReference type="Pfam" id="PF01547">
    <property type="entry name" value="SBP_bac_1"/>
    <property type="match status" value="1"/>
</dbReference>
<evidence type="ECO:0000313" key="8">
    <source>
        <dbReference type="EMBL" id="RJT33309.1"/>
    </source>
</evidence>
<dbReference type="GO" id="GO:0042597">
    <property type="term" value="C:periplasmic space"/>
    <property type="evidence" value="ECO:0007669"/>
    <property type="project" value="UniProtKB-SubCell"/>
</dbReference>
<reference evidence="8 9" key="1">
    <citation type="submission" date="2018-09" db="EMBL/GenBank/DDBJ databases">
        <authorList>
            <person name="Le Fleche-Mateos A."/>
        </authorList>
    </citation>
    <scope>NUCLEOTIDE SEQUENCE [LARGE SCALE GENOMIC DNA]</scope>
    <source>
        <strain evidence="8 9">DSM 27399</strain>
    </source>
</reference>
<evidence type="ECO:0000256" key="4">
    <source>
        <dbReference type="ARBA" id="ARBA00022729"/>
    </source>
</evidence>
<evidence type="ECO:0000256" key="1">
    <source>
        <dbReference type="ARBA" id="ARBA00004418"/>
    </source>
</evidence>
<keyword evidence="4" id="KW-0732">Signal</keyword>
<sequence>MAAEQEIAKNFEKENPDIKIDIELTPVAQYFVKLDAASAGGVSPDIFWINMPYFIQYAKNGLLAPLNDDISKSNLDLNNIVASSVKAYQYNGQQLAIPRDVDSIAVWYNKKLFDEAKVSYPTSDWNWDQLKEKASQLKAGLKNGAFPLVMDLSNDGQDSYLNLLYQKGNNVVPVDGKPTDIANDKSIWVYQQLQEMMKSGQLPTAQQMSEVKTENIFQSNRAAMAYAGSWLAAPFAANDLINTHIGVVLMPKIDRQSGVAHSIGFAMSAKSTHHAEAWRYIQFMSSQTSQEILATTVIPANKTAAKAWAANIKNVDVSPYIETLEFTKAYPTAGTNTPKWQNMWIASLKRIFLGADAKKEMDKSVEKISRVMEK</sequence>
<dbReference type="InterPro" id="IPR006059">
    <property type="entry name" value="SBP"/>
</dbReference>
<evidence type="ECO:0000256" key="7">
    <source>
        <dbReference type="ARBA" id="ARBA00023288"/>
    </source>
</evidence>
<keyword evidence="7" id="KW-0449">Lipoprotein</keyword>
<evidence type="ECO:0000256" key="6">
    <source>
        <dbReference type="ARBA" id="ARBA00023139"/>
    </source>
</evidence>
<dbReference type="GO" id="GO:0030313">
    <property type="term" value="C:cell envelope"/>
    <property type="evidence" value="ECO:0007669"/>
    <property type="project" value="UniProtKB-ARBA"/>
</dbReference>
<dbReference type="EMBL" id="RAHH01000047">
    <property type="protein sequence ID" value="RJT33309.1"/>
    <property type="molecule type" value="Genomic_DNA"/>
</dbReference>
<evidence type="ECO:0000256" key="2">
    <source>
        <dbReference type="ARBA" id="ARBA00008520"/>
    </source>
</evidence>
<dbReference type="CDD" id="cd13585">
    <property type="entry name" value="PBP2_TMBP_like"/>
    <property type="match status" value="1"/>
</dbReference>